<sequence length="310" mass="35476">KVVLSVLLLILPIMYFLRKPVKLSNYPGKYVVVTGATGGVGSEIVNRMLKTHHVIALDKDQDLLIKLSQKHEKVVSFCFDFLGDLTTFEPMFDEFLQKNNIAKHDIAFCFSNAGHGYFHPFEKTSFEDKQNFLQVNVDSHMCVSDYFVKVFLDRFRTHKQKSGLIFTTSAFSHVPMWRFQMYHTAKTALSSLCNALYAEYKHQGIDVLGVHPYSITKSKFMYHKDMNMFGFQVNVDYLPCSVSPKSIVNQMTSRLGKINACQTGSFTVAHALMYSLGRNFNGICWGFVDWFGDSVVKLFRVKEPRYASVK</sequence>
<dbReference type="Gene3D" id="3.40.50.720">
    <property type="entry name" value="NAD(P)-binding Rossmann-like Domain"/>
    <property type="match status" value="1"/>
</dbReference>
<dbReference type="InterPro" id="IPR002347">
    <property type="entry name" value="SDR_fam"/>
</dbReference>
<evidence type="ECO:0000256" key="2">
    <source>
        <dbReference type="ARBA" id="ARBA00023002"/>
    </source>
</evidence>
<evidence type="ECO:0000256" key="1">
    <source>
        <dbReference type="ARBA" id="ARBA00006484"/>
    </source>
</evidence>
<accession>A0A146K5L1</accession>
<dbReference type="EMBL" id="GDID01005442">
    <property type="protein sequence ID" value="JAP91164.1"/>
    <property type="molecule type" value="Transcribed_RNA"/>
</dbReference>
<organism evidence="4">
    <name type="scientific">Trepomonas sp. PC1</name>
    <dbReference type="NCBI Taxonomy" id="1076344"/>
    <lineage>
        <taxon>Eukaryota</taxon>
        <taxon>Metamonada</taxon>
        <taxon>Diplomonadida</taxon>
        <taxon>Hexamitidae</taxon>
        <taxon>Hexamitinae</taxon>
        <taxon>Trepomonas</taxon>
    </lineage>
</organism>
<evidence type="ECO:0000313" key="4">
    <source>
        <dbReference type="EMBL" id="JAP91164.1"/>
    </source>
</evidence>
<feature type="non-terminal residue" evidence="4">
    <location>
        <position position="1"/>
    </location>
</feature>
<dbReference type="AlphaFoldDB" id="A0A146K5L1"/>
<dbReference type="GO" id="GO:0016491">
    <property type="term" value="F:oxidoreductase activity"/>
    <property type="evidence" value="ECO:0007669"/>
    <property type="project" value="UniProtKB-KW"/>
</dbReference>
<gene>
    <name evidence="4" type="ORF">TPC1_17298</name>
</gene>
<dbReference type="PANTHER" id="PTHR42901:SF1">
    <property type="entry name" value="ALCOHOL DEHYDROGENASE"/>
    <property type="match status" value="1"/>
</dbReference>
<keyword evidence="2" id="KW-0560">Oxidoreductase</keyword>
<feature type="signal peptide" evidence="3">
    <location>
        <begin position="1"/>
        <end position="23"/>
    </location>
</feature>
<dbReference type="SUPFAM" id="SSF51735">
    <property type="entry name" value="NAD(P)-binding Rossmann-fold domains"/>
    <property type="match status" value="1"/>
</dbReference>
<comment type="similarity">
    <text evidence="1">Belongs to the short-chain dehydrogenases/reductases (SDR) family.</text>
</comment>
<keyword evidence="3" id="KW-0732">Signal</keyword>
<name>A0A146K5L1_9EUKA</name>
<evidence type="ECO:0000256" key="3">
    <source>
        <dbReference type="SAM" id="SignalP"/>
    </source>
</evidence>
<protein>
    <submittedName>
        <fullName evidence="4">Reductase</fullName>
    </submittedName>
</protein>
<dbReference type="InterPro" id="IPR036291">
    <property type="entry name" value="NAD(P)-bd_dom_sf"/>
</dbReference>
<reference evidence="4" key="1">
    <citation type="submission" date="2015-07" db="EMBL/GenBank/DDBJ databases">
        <title>Adaptation to a free-living lifestyle via gene acquisitions in the diplomonad Trepomonas sp. PC1.</title>
        <authorList>
            <person name="Xu F."/>
            <person name="Jerlstrom-Hultqvist J."/>
            <person name="Kolisko M."/>
            <person name="Simpson A.G.B."/>
            <person name="Roger A.J."/>
            <person name="Svard S.G."/>
            <person name="Andersson J.O."/>
        </authorList>
    </citation>
    <scope>NUCLEOTIDE SEQUENCE</scope>
    <source>
        <strain evidence="4">PC1</strain>
    </source>
</reference>
<dbReference type="PANTHER" id="PTHR42901">
    <property type="entry name" value="ALCOHOL DEHYDROGENASE"/>
    <property type="match status" value="1"/>
</dbReference>
<proteinExistence type="inferred from homology"/>
<dbReference type="Pfam" id="PF00106">
    <property type="entry name" value="adh_short"/>
    <property type="match status" value="1"/>
</dbReference>
<feature type="chain" id="PRO_5007526564" evidence="3">
    <location>
        <begin position="24"/>
        <end position="310"/>
    </location>
</feature>